<organism evidence="3 4">
    <name type="scientific">Brevinema andersonii</name>
    <dbReference type="NCBI Taxonomy" id="34097"/>
    <lineage>
        <taxon>Bacteria</taxon>
        <taxon>Pseudomonadati</taxon>
        <taxon>Spirochaetota</taxon>
        <taxon>Spirochaetia</taxon>
        <taxon>Brevinematales</taxon>
        <taxon>Brevinemataceae</taxon>
        <taxon>Brevinema</taxon>
    </lineage>
</organism>
<proteinExistence type="predicted"/>
<reference evidence="4" key="1">
    <citation type="submission" date="2016-10" db="EMBL/GenBank/DDBJ databases">
        <authorList>
            <person name="Varghese N."/>
            <person name="Submissions S."/>
        </authorList>
    </citation>
    <scope>NUCLEOTIDE SEQUENCE [LARGE SCALE GENOMIC DNA]</scope>
    <source>
        <strain evidence="4">ATCC 43811</strain>
    </source>
</reference>
<sequence length="570" mass="66664">MFTHSVSPKELDKQEIFRQIDQDLSTKRTPPQQQKTRSNYKFIILLNIIIISAAGLGIFIVYTIFQQQSLKLIVGQDAIQSLELILIQQAEKRRNAELLKKEEEVQELRIALNRAEQELAKTLSEINQKATQEFEKQRVDLQAQIKKELQGKTESEKAEIRRRYELELHILEEKIENEKRAQELAQQEAYKKKQEQLAKEQELLQIQLQRASQNAEESRKKTLSVQEKLKKTETQKPNILLEEKLSSEFDQKISFLFSEIGKALQIQNTKEAEKKLQAIENLYNKENTIFVPIEKRNTDLFLVSLIRNYINTSEIQTNLIQQLALLNQEFNELQRADSITADAETEKFRIFINEFSESVEKDPENIAIPSKIRILQKNAPDVFTFYDSYKKYRQNFDSQQAKPLIKKANQTLERHQYPEAIQQYQYILQNYPGIKEQNEILNNFAQAIQMETAKNGSIPLFNQQKTDNISKLYRTTNQIHIVYMKAPDGYILDIIDNTAIITLFPGVLVKKGDKIDIFRANVLNKLELEWLDNSISELSQSVRISAKIKNPRVRIGDLIYLNKMKNIYYF</sequence>
<keyword evidence="2" id="KW-0472">Membrane</keyword>
<gene>
    <name evidence="3" type="ORF">SAMN02745150_01374</name>
</gene>
<evidence type="ECO:0000256" key="1">
    <source>
        <dbReference type="SAM" id="Coils"/>
    </source>
</evidence>
<feature type="coiled-coil region" evidence="1">
    <location>
        <begin position="87"/>
        <end position="132"/>
    </location>
</feature>
<keyword evidence="2" id="KW-0812">Transmembrane</keyword>
<keyword evidence="4" id="KW-1185">Reference proteome</keyword>
<feature type="coiled-coil region" evidence="1">
    <location>
        <begin position="161"/>
        <end position="221"/>
    </location>
</feature>
<feature type="transmembrane region" description="Helical" evidence="2">
    <location>
        <begin position="42"/>
        <end position="65"/>
    </location>
</feature>
<name>A0A1I1F760_BREAD</name>
<evidence type="ECO:0000313" key="3">
    <source>
        <dbReference type="EMBL" id="SFB93548.1"/>
    </source>
</evidence>
<evidence type="ECO:0000313" key="4">
    <source>
        <dbReference type="Proteomes" id="UP000240042"/>
    </source>
</evidence>
<protein>
    <submittedName>
        <fullName evidence="3">Uncharacterized protein</fullName>
    </submittedName>
</protein>
<dbReference type="EMBL" id="FOKY01000024">
    <property type="protein sequence ID" value="SFB93548.1"/>
    <property type="molecule type" value="Genomic_DNA"/>
</dbReference>
<dbReference type="AlphaFoldDB" id="A0A1I1F760"/>
<evidence type="ECO:0000256" key="2">
    <source>
        <dbReference type="SAM" id="Phobius"/>
    </source>
</evidence>
<accession>A0A1I1F760</accession>
<dbReference type="Proteomes" id="UP000240042">
    <property type="component" value="Unassembled WGS sequence"/>
</dbReference>
<dbReference type="STRING" id="34097.SAMN02745150_01374"/>
<keyword evidence="2" id="KW-1133">Transmembrane helix</keyword>
<keyword evidence="1" id="KW-0175">Coiled coil</keyword>